<protein>
    <recommendedName>
        <fullName evidence="14">Bifunctional enzyme IspD/IspF</fullName>
    </recommendedName>
    <domain>
        <recommendedName>
            <fullName evidence="14">2-C-methyl-D-erythritol 4-phosphate cytidylyltransferase</fullName>
            <ecNumber evidence="14">2.7.7.60</ecNumber>
        </recommendedName>
        <alternativeName>
            <fullName evidence="14">4-diphosphocytidyl-2C-methyl-D-erythritol synthase</fullName>
        </alternativeName>
        <alternativeName>
            <fullName evidence="14">MEP cytidylyltransferase</fullName>
            <shortName evidence="14">MCT</shortName>
        </alternativeName>
    </domain>
    <domain>
        <recommendedName>
            <fullName evidence="14">2-C-methyl-D-erythritol 2,4-cyclodiphosphate synthase</fullName>
            <shortName evidence="14">MECDP-synthase</shortName>
            <shortName evidence="14">MECPP-synthase</shortName>
            <shortName evidence="14">MECPS</shortName>
            <ecNumber evidence="14">4.6.1.12</ecNumber>
        </recommendedName>
    </domain>
</protein>
<dbReference type="InterPro" id="IPR029044">
    <property type="entry name" value="Nucleotide-diphossugar_trans"/>
</dbReference>
<dbReference type="InterPro" id="IPR036571">
    <property type="entry name" value="MECDP_synthase_sf"/>
</dbReference>
<evidence type="ECO:0000256" key="13">
    <source>
        <dbReference type="ARBA" id="ARBA00023268"/>
    </source>
</evidence>
<dbReference type="InterPro" id="IPR020555">
    <property type="entry name" value="MECDP_synthase_CS"/>
</dbReference>
<dbReference type="HAMAP" id="MF_00107">
    <property type="entry name" value="IspF"/>
    <property type="match status" value="1"/>
</dbReference>
<dbReference type="PANTHER" id="PTHR43181:SF1">
    <property type="entry name" value="2-C-METHYL-D-ERYTHRITOL 2,4-CYCLODIPHOSPHATE SYNTHASE, CHLOROPLASTIC"/>
    <property type="match status" value="1"/>
</dbReference>
<dbReference type="RefSeq" id="WP_271087244.1">
    <property type="nucleotide sequence ID" value="NZ_JAPJZH010000001.1"/>
</dbReference>
<dbReference type="HAMAP" id="MF_00108">
    <property type="entry name" value="IspD"/>
    <property type="match status" value="1"/>
</dbReference>
<dbReference type="NCBIfam" id="TIGR00453">
    <property type="entry name" value="ispD"/>
    <property type="match status" value="1"/>
</dbReference>
<keyword evidence="11 14" id="KW-0414">Isoprene biosynthesis</keyword>
<dbReference type="SUPFAM" id="SSF53448">
    <property type="entry name" value="Nucleotide-diphospho-sugar transferases"/>
    <property type="match status" value="1"/>
</dbReference>
<comment type="pathway">
    <text evidence="4 14">Isoprenoid biosynthesis; isopentenyl diphosphate biosynthesis via DXP pathway; isopentenyl diphosphate from 1-deoxy-D-xylulose 5-phosphate: step 4/6.</text>
</comment>
<feature type="binding site" evidence="14">
    <location>
        <position position="383"/>
    </location>
    <ligand>
        <name>4-CDP-2-C-methyl-D-erythritol 2-phosphate</name>
        <dbReference type="ChEBI" id="CHEBI:57919"/>
    </ligand>
</feature>
<dbReference type="PROSITE" id="PS01350">
    <property type="entry name" value="ISPF"/>
    <property type="match status" value="1"/>
</dbReference>
<sequence>MSETGSIGAVIVAAGRGERAGNRQDGPKQYRSIGGRAVLARTLEAFRNNPQIAKTVVVIHRDDHELFTRAIEQTDGPGSLIVVEGGAERQQSVLNGLEALESAKLGHVLIHDGVRPFVSNELIDRVIGTLQSGEQAALPVIAVSDTLKKSEAAKHVDGTVPRSGLYGAQTPQGFSYRDILDAHRAAAEANKSDFTDDCSIAEWVGLPVALIDGEPENVKLTTARDINVADEKLTFATAGTHLPDVRTGNGYDVHALVAGDHVTLCGVDIPHDHGLSGHSDADVALHALTDALLATCGLGDIGDHFPPSDSQWAGASSHIFLEHAAGLVAENGGTVMNADVTLICEAPKIGPHRADMRSKLAEILGIAVERCSVKATTNEKIGFIGRREGIAAIATATVIYRSNPNG</sequence>
<comment type="similarity">
    <text evidence="6">Belongs to the IspF family.</text>
</comment>
<comment type="cofactor">
    <cofactor evidence="3 14">
        <name>a divalent metal cation</name>
        <dbReference type="ChEBI" id="CHEBI:60240"/>
    </cofactor>
</comment>
<evidence type="ECO:0000256" key="9">
    <source>
        <dbReference type="ARBA" id="ARBA00022695"/>
    </source>
</evidence>
<dbReference type="SUPFAM" id="SSF69765">
    <property type="entry name" value="IpsF-like"/>
    <property type="match status" value="1"/>
</dbReference>
<feature type="site" description="Positions MEP for the nucleophilic attack" evidence="14">
    <location>
        <position position="219"/>
    </location>
</feature>
<dbReference type="CDD" id="cd02516">
    <property type="entry name" value="CDP-ME_synthetase"/>
    <property type="match status" value="1"/>
</dbReference>
<keyword evidence="12 14" id="KW-0456">Lyase</keyword>
<keyword evidence="9 14" id="KW-0548">Nucleotidyltransferase</keyword>
<feature type="binding site" evidence="14">
    <location>
        <begin position="278"/>
        <end position="279"/>
    </location>
    <ligand>
        <name>4-CDP-2-C-methyl-D-erythritol 2-phosphate</name>
        <dbReference type="ChEBI" id="CHEBI:57919"/>
    </ligand>
</feature>
<proteinExistence type="inferred from homology"/>
<feature type="binding site" evidence="14">
    <location>
        <position position="286"/>
    </location>
    <ligand>
        <name>a divalent metal cation</name>
        <dbReference type="ChEBI" id="CHEBI:60240"/>
    </ligand>
</feature>
<comment type="caution">
    <text evidence="14">Lacks conserved residue(s) required for the propagation of feature annotation.</text>
</comment>
<keyword evidence="13 14" id="KW-0511">Multifunctional enzyme</keyword>
<dbReference type="NCBIfam" id="TIGR00151">
    <property type="entry name" value="ispF"/>
    <property type="match status" value="1"/>
</dbReference>
<dbReference type="PROSITE" id="PS01295">
    <property type="entry name" value="ISPD"/>
    <property type="match status" value="1"/>
</dbReference>
<gene>
    <name evidence="14" type="primary">ispDF</name>
    <name evidence="16" type="ORF">OOZ53_00120</name>
</gene>
<dbReference type="Pfam" id="PF02542">
    <property type="entry name" value="YgbB"/>
    <property type="match status" value="1"/>
</dbReference>
<comment type="catalytic activity">
    <reaction evidence="1 14">
        <text>4-CDP-2-C-methyl-D-erythritol 2-phosphate = 2-C-methyl-D-erythritol 2,4-cyclic diphosphate + CMP</text>
        <dbReference type="Rhea" id="RHEA:23864"/>
        <dbReference type="ChEBI" id="CHEBI:57919"/>
        <dbReference type="ChEBI" id="CHEBI:58483"/>
        <dbReference type="ChEBI" id="CHEBI:60377"/>
        <dbReference type="EC" id="4.6.1.12"/>
    </reaction>
</comment>
<evidence type="ECO:0000259" key="15">
    <source>
        <dbReference type="Pfam" id="PF02542"/>
    </source>
</evidence>
<comment type="caution">
    <text evidence="16">The sequence shown here is derived from an EMBL/GenBank/DDBJ whole genome shotgun (WGS) entry which is preliminary data.</text>
</comment>
<dbReference type="Gene3D" id="3.30.1330.50">
    <property type="entry name" value="2-C-methyl-D-erythritol 2,4-cyclodiphosphate synthase"/>
    <property type="match status" value="1"/>
</dbReference>
<feature type="site" description="Transition state stabilizer" evidence="14">
    <location>
        <position position="19"/>
    </location>
</feature>
<feature type="region of interest" description="2-C-methyl-D-erythritol 2,4-cyclodiphosphate synthase" evidence="14">
    <location>
        <begin position="246"/>
        <end position="406"/>
    </location>
</feature>
<evidence type="ECO:0000256" key="8">
    <source>
        <dbReference type="ARBA" id="ARBA00022679"/>
    </source>
</evidence>
<comment type="pathway">
    <text evidence="5 14">Isoprenoid biosynthesis; isopentenyl diphosphate biosynthesis via DXP pathway; isopentenyl diphosphate from 1-deoxy-D-xylulose 5-phosphate: step 2/6.</text>
</comment>
<dbReference type="EC" id="2.7.7.60" evidence="14"/>
<evidence type="ECO:0000256" key="2">
    <source>
        <dbReference type="ARBA" id="ARBA00001282"/>
    </source>
</evidence>
<keyword evidence="8 14" id="KW-0808">Transferase</keyword>
<evidence type="ECO:0000313" key="17">
    <source>
        <dbReference type="Proteomes" id="UP001148313"/>
    </source>
</evidence>
<feature type="binding site" evidence="14">
    <location>
        <begin position="376"/>
        <end position="379"/>
    </location>
    <ligand>
        <name>4-CDP-2-C-methyl-D-erythritol 2-phosphate</name>
        <dbReference type="ChEBI" id="CHEBI:57919"/>
    </ligand>
</feature>
<comment type="catalytic activity">
    <reaction evidence="2 14">
        <text>2-C-methyl-D-erythritol 4-phosphate + CTP + H(+) = 4-CDP-2-C-methyl-D-erythritol + diphosphate</text>
        <dbReference type="Rhea" id="RHEA:13429"/>
        <dbReference type="ChEBI" id="CHEBI:15378"/>
        <dbReference type="ChEBI" id="CHEBI:33019"/>
        <dbReference type="ChEBI" id="CHEBI:37563"/>
        <dbReference type="ChEBI" id="CHEBI:57823"/>
        <dbReference type="ChEBI" id="CHEBI:58262"/>
        <dbReference type="EC" id="2.7.7.60"/>
    </reaction>
</comment>
<evidence type="ECO:0000256" key="10">
    <source>
        <dbReference type="ARBA" id="ARBA00022723"/>
    </source>
</evidence>
<dbReference type="Pfam" id="PF01128">
    <property type="entry name" value="IspD"/>
    <property type="match status" value="1"/>
</dbReference>
<feature type="domain" description="2-C-methyl-D-erythritol 2,4-cyclodiphosphate synthase" evidence="15">
    <location>
        <begin position="246"/>
        <end position="398"/>
    </location>
</feature>
<comment type="function">
    <text evidence="14">Bifunctional enzyme that catalyzes the formation of 4-diphosphocytidyl-2-C-methyl-D-erythritol from CTP and 2-C-methyl-D-erythritol 4-phosphate (MEP) (IspD), and catalyzes the conversion of 4-diphosphocytidyl-2-C-methyl-D-erythritol 2-phosphate (CDP-ME2P) to 2-C-methyl-D-erythritol 2,4-cyclodiphosphate (ME-CPP) with a corresponding release of cytidine 5-monophosphate (CMP) (IspF).</text>
</comment>
<keyword evidence="17" id="KW-1185">Reference proteome</keyword>
<evidence type="ECO:0000256" key="1">
    <source>
        <dbReference type="ARBA" id="ARBA00000200"/>
    </source>
</evidence>
<reference evidence="16" key="1">
    <citation type="submission" date="2022-11" db="EMBL/GenBank/DDBJ databases">
        <title>Hoeflea poritis sp. nov., isolated from scleractinian coral Porites lutea.</title>
        <authorList>
            <person name="Zhang G."/>
            <person name="Wei Q."/>
            <person name="Cai L."/>
        </authorList>
    </citation>
    <scope>NUCLEOTIDE SEQUENCE</scope>
    <source>
        <strain evidence="16">E7-10</strain>
    </source>
</reference>
<dbReference type="PANTHER" id="PTHR43181">
    <property type="entry name" value="2-C-METHYL-D-ERYTHRITOL 2,4-CYCLODIPHOSPHATE SYNTHASE, CHLOROPLASTIC"/>
    <property type="match status" value="1"/>
</dbReference>
<accession>A0ABT4VGA2</accession>
<dbReference type="EC" id="4.6.1.12" evidence="14"/>
<evidence type="ECO:0000256" key="11">
    <source>
        <dbReference type="ARBA" id="ARBA00023229"/>
    </source>
</evidence>
<dbReference type="HAMAP" id="MF_01520">
    <property type="entry name" value="IspDF"/>
    <property type="match status" value="1"/>
</dbReference>
<dbReference type="GO" id="GO:0050518">
    <property type="term" value="F:2-C-methyl-D-erythritol 4-phosphate cytidylyltransferase activity"/>
    <property type="evidence" value="ECO:0007669"/>
    <property type="project" value="UniProtKB-EC"/>
</dbReference>
<feature type="binding site" evidence="14">
    <location>
        <position position="252"/>
    </location>
    <ligand>
        <name>a divalent metal cation</name>
        <dbReference type="ChEBI" id="CHEBI:60240"/>
    </ligand>
</feature>
<dbReference type="InterPro" id="IPR001228">
    <property type="entry name" value="IspD"/>
</dbReference>
<feature type="binding site" evidence="14">
    <location>
        <position position="254"/>
    </location>
    <ligand>
        <name>a divalent metal cation</name>
        <dbReference type="ChEBI" id="CHEBI:60240"/>
    </ligand>
</feature>
<name>A0ABT4VGA2_9HYPH</name>
<evidence type="ECO:0000256" key="6">
    <source>
        <dbReference type="ARBA" id="ARBA00008480"/>
    </source>
</evidence>
<dbReference type="InterPro" id="IPR026596">
    <property type="entry name" value="IspD/F"/>
</dbReference>
<evidence type="ECO:0000256" key="4">
    <source>
        <dbReference type="ARBA" id="ARBA00004709"/>
    </source>
</evidence>
<evidence type="ECO:0000256" key="5">
    <source>
        <dbReference type="ARBA" id="ARBA00004787"/>
    </source>
</evidence>
<feature type="binding site" evidence="14">
    <location>
        <position position="386"/>
    </location>
    <ligand>
        <name>4-CDP-2-C-methyl-D-erythritol 2-phosphate</name>
        <dbReference type="ChEBI" id="CHEBI:57919"/>
    </ligand>
</feature>
<evidence type="ECO:0000256" key="7">
    <source>
        <dbReference type="ARBA" id="ARBA00009789"/>
    </source>
</evidence>
<dbReference type="Gene3D" id="3.90.550.10">
    <property type="entry name" value="Spore Coat Polysaccharide Biosynthesis Protein SpsA, Chain A"/>
    <property type="match status" value="1"/>
</dbReference>
<evidence type="ECO:0000256" key="14">
    <source>
        <dbReference type="HAMAP-Rule" id="MF_01520"/>
    </source>
</evidence>
<dbReference type="GO" id="GO:0008685">
    <property type="term" value="F:2-C-methyl-D-erythritol 2,4-cyclodiphosphate synthase activity"/>
    <property type="evidence" value="ECO:0007669"/>
    <property type="project" value="UniProtKB-EC"/>
</dbReference>
<comment type="similarity">
    <text evidence="7">Belongs to the IspD/TarI cytidylyltransferase family. IspD subfamily.</text>
</comment>
<dbReference type="InterPro" id="IPR003526">
    <property type="entry name" value="MECDP_synthase"/>
</dbReference>
<dbReference type="InterPro" id="IPR034683">
    <property type="entry name" value="IspD/TarI"/>
</dbReference>
<dbReference type="EMBL" id="JAPJZH010000001">
    <property type="protein sequence ID" value="MDA4843732.1"/>
    <property type="molecule type" value="Genomic_DNA"/>
</dbReference>
<dbReference type="NCBIfam" id="NF006899">
    <property type="entry name" value="PRK09382.1"/>
    <property type="match status" value="1"/>
</dbReference>
<keyword evidence="10 14" id="KW-0479">Metal-binding</keyword>
<feature type="site" description="Transition state stabilizer" evidence="14">
    <location>
        <position position="28"/>
    </location>
</feature>
<evidence type="ECO:0000256" key="3">
    <source>
        <dbReference type="ARBA" id="ARBA00001968"/>
    </source>
</evidence>
<evidence type="ECO:0000313" key="16">
    <source>
        <dbReference type="EMBL" id="MDA4843732.1"/>
    </source>
</evidence>
<organism evidence="16 17">
    <name type="scientific">Hoeflea poritis</name>
    <dbReference type="NCBI Taxonomy" id="2993659"/>
    <lineage>
        <taxon>Bacteria</taxon>
        <taxon>Pseudomonadati</taxon>
        <taxon>Pseudomonadota</taxon>
        <taxon>Alphaproteobacteria</taxon>
        <taxon>Hyphomicrobiales</taxon>
        <taxon>Rhizobiaceae</taxon>
        <taxon>Hoeflea</taxon>
    </lineage>
</organism>
<comment type="similarity">
    <text evidence="14">In the N-terminal section; belongs to the IspD/TarI cytidylyltransferase family. IspD subfamily.</text>
</comment>
<dbReference type="CDD" id="cd00554">
    <property type="entry name" value="MECDP_synthase"/>
    <property type="match status" value="1"/>
</dbReference>
<feature type="site" description="Transition state stabilizer" evidence="14">
    <location>
        <position position="377"/>
    </location>
</feature>
<dbReference type="Proteomes" id="UP001148313">
    <property type="component" value="Unassembled WGS sequence"/>
</dbReference>
<feature type="binding site" evidence="14">
    <location>
        <begin position="300"/>
        <end position="302"/>
    </location>
    <ligand>
        <name>4-CDP-2-C-methyl-D-erythritol 2-phosphate</name>
        <dbReference type="ChEBI" id="CHEBI:57919"/>
    </ligand>
</feature>
<feature type="site" description="Transition state stabilizer" evidence="14">
    <location>
        <position position="278"/>
    </location>
</feature>
<dbReference type="InterPro" id="IPR018294">
    <property type="entry name" value="ISPD_synthase_CS"/>
</dbReference>
<feature type="site" description="Positions MEP for the nucleophilic attack" evidence="14">
    <location>
        <position position="162"/>
    </location>
</feature>
<feature type="binding site" evidence="14">
    <location>
        <begin position="252"/>
        <end position="254"/>
    </location>
    <ligand>
        <name>4-CDP-2-C-methyl-D-erythritol 2-phosphate</name>
        <dbReference type="ChEBI" id="CHEBI:57919"/>
    </ligand>
</feature>
<evidence type="ECO:0000256" key="12">
    <source>
        <dbReference type="ARBA" id="ARBA00023239"/>
    </source>
</evidence>
<comment type="similarity">
    <text evidence="14">In the C-terminal section; belongs to the IspF family.</text>
</comment>
<feature type="region of interest" description="2-C-methyl-D-erythritol 4-phosphate cytidylyltransferase" evidence="14">
    <location>
        <begin position="1"/>
        <end position="245"/>
    </location>
</feature>